<comment type="cofactor">
    <cofactor evidence="1">
        <name>Ca(2+)</name>
        <dbReference type="ChEBI" id="CHEBI:29108"/>
    </cofactor>
</comment>
<sequence>MNATDYYTAPNATGDGTSADSPMTLTTAIDKLVAGDNLYLLDGQYDLTSTIRINKSGTENNMIFIGAYKNSKPILDFRKETYGSHGVDLNADYVHIKGIIVRYAGKQGFQNNGSYNMMELMDVYGNSDTGIQQKGGKSNVIQNCDSHDNFDYEKGGIMAADFGGNADGFGDKQYEASPGNTYIGCRSWNNSDDGWDFYQRIGGTTVFINCICFQNGPATFDLSNFPRLEKDAAWFNQFTGDGITITDDNDKTHKCSLKEYYNNGNGNGFKIGGANTKHDVLLFRCLSIGNSVKGFDQNSDGGKIQIYNCTSYANGNNGGSNYGFYNDNGYSLDIENCISLDSKGTNSFKCSNLVNENNTWNSGFSVSNSDFASIDTSKVLASRNSDGSIAESSLLHLSPGSQLIGAGADLTAKLTEVTVRGYRIGNTKDIGYIEYSSTAAVDNIKGDDANGNIAAIYTINGMRTNSIQKRGLYIIRYNTGKTSKAVE</sequence>
<reference evidence="11 12" key="1">
    <citation type="journal article" date="2022" name="Int. J. Syst. Evol. Microbiol.">
        <title>Prevotella herbatica sp. nov., a plant polysaccharide-decomposing anaerobic bacterium isolated from a methanogenic reactor.</title>
        <authorList>
            <person name="Uek A."/>
            <person name="Tonouchi A."/>
            <person name="Kaku N."/>
            <person name="Ueki K."/>
        </authorList>
    </citation>
    <scope>NUCLEOTIDE SEQUENCE [LARGE SCALE GENOMIC DNA]</scope>
    <source>
        <strain evidence="11 12">WR041</strain>
    </source>
</reference>
<dbReference type="InterPro" id="IPR011050">
    <property type="entry name" value="Pectin_lyase_fold/virulence"/>
</dbReference>
<dbReference type="GO" id="GO:0016829">
    <property type="term" value="F:lyase activity"/>
    <property type="evidence" value="ECO:0007669"/>
    <property type="project" value="UniProtKB-KW"/>
</dbReference>
<feature type="domain" description="Pel9A-like right handed beta-helix region" evidence="10">
    <location>
        <begin position="117"/>
        <end position="216"/>
    </location>
</feature>
<evidence type="ECO:0000313" key="12">
    <source>
        <dbReference type="Proteomes" id="UP001319045"/>
    </source>
</evidence>
<evidence type="ECO:0000313" key="11">
    <source>
        <dbReference type="EMBL" id="BCS85044.1"/>
    </source>
</evidence>
<keyword evidence="6" id="KW-0106">Calcium</keyword>
<evidence type="ECO:0000256" key="1">
    <source>
        <dbReference type="ARBA" id="ARBA00001913"/>
    </source>
</evidence>
<evidence type="ECO:0000256" key="2">
    <source>
        <dbReference type="ARBA" id="ARBA00004613"/>
    </source>
</evidence>
<dbReference type="Gene3D" id="2.160.20.10">
    <property type="entry name" value="Single-stranded right-handed beta-helix, Pectin lyase-like"/>
    <property type="match status" value="1"/>
</dbReference>
<dbReference type="InterPro" id="IPR053868">
    <property type="entry name" value="Pel9A-like_beta_helix"/>
</dbReference>
<keyword evidence="4" id="KW-0479">Metal-binding</keyword>
<dbReference type="PANTHER" id="PTHR40088">
    <property type="entry name" value="PECTATE LYASE (EUROFUNG)"/>
    <property type="match status" value="1"/>
</dbReference>
<protein>
    <submittedName>
        <fullName evidence="11">Pectate lyase</fullName>
    </submittedName>
</protein>
<organism evidence="11 12">
    <name type="scientific">Prevotella herbatica</name>
    <dbReference type="NCBI Taxonomy" id="2801997"/>
    <lineage>
        <taxon>Bacteria</taxon>
        <taxon>Pseudomonadati</taxon>
        <taxon>Bacteroidota</taxon>
        <taxon>Bacteroidia</taxon>
        <taxon>Bacteroidales</taxon>
        <taxon>Prevotellaceae</taxon>
        <taxon>Prevotella</taxon>
    </lineage>
</organism>
<dbReference type="EMBL" id="AP024484">
    <property type="protein sequence ID" value="BCS85044.1"/>
    <property type="molecule type" value="Genomic_DNA"/>
</dbReference>
<dbReference type="SUPFAM" id="SSF51126">
    <property type="entry name" value="Pectin lyase-like"/>
    <property type="match status" value="1"/>
</dbReference>
<dbReference type="PROSITE" id="PS50231">
    <property type="entry name" value="RICIN_B_LECTIN"/>
    <property type="match status" value="1"/>
</dbReference>
<proteinExistence type="inferred from homology"/>
<keyword evidence="3" id="KW-0964">Secreted</keyword>
<evidence type="ECO:0000256" key="4">
    <source>
        <dbReference type="ARBA" id="ARBA00022723"/>
    </source>
</evidence>
<keyword evidence="5" id="KW-0732">Signal</keyword>
<keyword evidence="7 11" id="KW-0456">Lyase</keyword>
<evidence type="ECO:0000256" key="7">
    <source>
        <dbReference type="ARBA" id="ARBA00023239"/>
    </source>
</evidence>
<accession>A0ABN6EGT8</accession>
<dbReference type="Proteomes" id="UP001319045">
    <property type="component" value="Chromosome"/>
</dbReference>
<dbReference type="Pfam" id="PF22842">
    <property type="entry name" value="Pel9A-like_beta_helix"/>
    <property type="match status" value="1"/>
</dbReference>
<keyword evidence="12" id="KW-1185">Reference proteome</keyword>
<evidence type="ECO:0000256" key="5">
    <source>
        <dbReference type="ARBA" id="ARBA00022729"/>
    </source>
</evidence>
<evidence type="ECO:0000256" key="6">
    <source>
        <dbReference type="ARBA" id="ARBA00022837"/>
    </source>
</evidence>
<gene>
    <name evidence="11" type="primary">pel_1</name>
    <name evidence="11" type="ORF">prwr041_09370</name>
</gene>
<comment type="subcellular location">
    <subcellularLocation>
        <location evidence="2">Secreted</location>
    </subcellularLocation>
</comment>
<dbReference type="InterPro" id="IPR052052">
    <property type="entry name" value="Polysaccharide_Lyase_9"/>
</dbReference>
<feature type="region of interest" description="Disordered" evidence="9">
    <location>
        <begin position="1"/>
        <end position="20"/>
    </location>
</feature>
<evidence type="ECO:0000256" key="8">
    <source>
        <dbReference type="ARBA" id="ARBA00038263"/>
    </source>
</evidence>
<evidence type="ECO:0000256" key="3">
    <source>
        <dbReference type="ARBA" id="ARBA00022525"/>
    </source>
</evidence>
<dbReference type="PANTHER" id="PTHR40088:SF1">
    <property type="entry name" value="PECTATE LYASE PEL9"/>
    <property type="match status" value="1"/>
</dbReference>
<evidence type="ECO:0000259" key="10">
    <source>
        <dbReference type="Pfam" id="PF22842"/>
    </source>
</evidence>
<dbReference type="InterPro" id="IPR012334">
    <property type="entry name" value="Pectin_lyas_fold"/>
</dbReference>
<evidence type="ECO:0000256" key="9">
    <source>
        <dbReference type="SAM" id="MobiDB-lite"/>
    </source>
</evidence>
<comment type="similarity">
    <text evidence="8">Belongs to the polysaccharide lyase 9 family.</text>
</comment>
<name>A0ABN6EGT8_9BACT</name>